<evidence type="ECO:0000313" key="1">
    <source>
        <dbReference type="EMBL" id="CCG52545.1"/>
    </source>
</evidence>
<dbReference type="STRING" id="1094466.KQS_02770"/>
<dbReference type="OrthoDB" id="1090267at2"/>
<reference evidence="1 2" key="1">
    <citation type="journal article" date="2012" name="J. Bacteriol.">
        <title>Complete Genome Sequence of Flavobacterium indicum GPSTA100-9T, Isolated from Warm Spring Water.</title>
        <authorList>
            <person name="Barbier P."/>
            <person name="Houel A."/>
            <person name="Loux V."/>
            <person name="Poulain J."/>
            <person name="Bernardet J.F."/>
            <person name="Touchon M."/>
            <person name="Duchaud E."/>
        </authorList>
    </citation>
    <scope>NUCLEOTIDE SEQUENCE [LARGE SCALE GENOMIC DNA]</scope>
    <source>
        <strain evidence="2">DSM 17447 / CIP 109464 / GPTSA100-9</strain>
    </source>
</reference>
<protein>
    <submittedName>
        <fullName evidence="1">Uncharacterized protein</fullName>
    </submittedName>
</protein>
<organism evidence="1 2">
    <name type="scientific">Flavobacterium indicum (strain DSM 17447 / CIP 109464 / GPTSA100-9)</name>
    <dbReference type="NCBI Taxonomy" id="1094466"/>
    <lineage>
        <taxon>Bacteria</taxon>
        <taxon>Pseudomonadati</taxon>
        <taxon>Bacteroidota</taxon>
        <taxon>Flavobacteriia</taxon>
        <taxon>Flavobacteriales</taxon>
        <taxon>Flavobacteriaceae</taxon>
        <taxon>Flavobacterium</taxon>
    </lineage>
</organism>
<dbReference type="RefSeq" id="WP_014387689.1">
    <property type="nucleotide sequence ID" value="NC_017025.1"/>
</dbReference>
<dbReference type="AlphaFoldDB" id="H8XSG0"/>
<dbReference type="Proteomes" id="UP000007599">
    <property type="component" value="Chromosome I"/>
</dbReference>
<dbReference type="KEGG" id="fin:KQS_02770"/>
<dbReference type="EMBL" id="HE774682">
    <property type="protein sequence ID" value="CCG52545.1"/>
    <property type="molecule type" value="Genomic_DNA"/>
</dbReference>
<dbReference type="PATRIC" id="fig|1094466.5.peg.549"/>
<keyword evidence="2" id="KW-1185">Reference proteome</keyword>
<accession>H8XSG0</accession>
<proteinExistence type="predicted"/>
<sequence length="185" mass="21899">MKYALVFFFIVNVSCSTIVELANGVNKESKSKEYYLKLFERKGIDANVIYFPVINDQKERNQFLYQITRQKYYYFYGVIKNENSKYWFKNISDASHGCQQVLFSLQNEAVYPLKCYQKNEIPLLNYSYKNSIGEEFVVSNKKTVILLYNHAIGKAIFKDIKPILEFVQKNNEYNCRIIVADFFNE</sequence>
<gene>
    <name evidence="1" type="ordered locus">KQS_02770</name>
</gene>
<evidence type="ECO:0000313" key="2">
    <source>
        <dbReference type="Proteomes" id="UP000007599"/>
    </source>
</evidence>
<dbReference type="HOGENOM" id="CLU_1459273_0_0_10"/>
<name>H8XSG0_FLAIG</name>
<reference evidence="2" key="2">
    <citation type="submission" date="2012-03" db="EMBL/GenBank/DDBJ databases">
        <title>Complete genome sequence of Flavobacterium indicum GPTSA100-9T, isolated from warm spring water.</title>
        <authorList>
            <person name="Barbier P."/>
            <person name="Houel A."/>
            <person name="Loux V."/>
            <person name="Poulain J."/>
            <person name="Bernardet J.-F."/>
            <person name="Touchon M."/>
            <person name="Duchaud E."/>
        </authorList>
    </citation>
    <scope>NUCLEOTIDE SEQUENCE [LARGE SCALE GENOMIC DNA]</scope>
    <source>
        <strain evidence="2">DSM 17447 / CIP 109464 / GPTSA100-9</strain>
    </source>
</reference>